<gene>
    <name evidence="1" type="ORF">PoB_005640200</name>
</gene>
<dbReference type="AlphaFoldDB" id="A0AAV4CF86"/>
<proteinExistence type="predicted"/>
<dbReference type="EMBL" id="BLXT01006199">
    <property type="protein sequence ID" value="GFO29897.1"/>
    <property type="molecule type" value="Genomic_DNA"/>
</dbReference>
<name>A0AAV4CF86_9GAST</name>
<comment type="caution">
    <text evidence="1">The sequence shown here is derived from an EMBL/GenBank/DDBJ whole genome shotgun (WGS) entry which is preliminary data.</text>
</comment>
<protein>
    <submittedName>
        <fullName evidence="1">Uncharacterized protein</fullName>
    </submittedName>
</protein>
<reference evidence="1 2" key="1">
    <citation type="journal article" date="2021" name="Elife">
        <title>Chloroplast acquisition without the gene transfer in kleptoplastic sea slugs, Plakobranchus ocellatus.</title>
        <authorList>
            <person name="Maeda T."/>
            <person name="Takahashi S."/>
            <person name="Yoshida T."/>
            <person name="Shimamura S."/>
            <person name="Takaki Y."/>
            <person name="Nagai Y."/>
            <person name="Toyoda A."/>
            <person name="Suzuki Y."/>
            <person name="Arimoto A."/>
            <person name="Ishii H."/>
            <person name="Satoh N."/>
            <person name="Nishiyama T."/>
            <person name="Hasebe M."/>
            <person name="Maruyama T."/>
            <person name="Minagawa J."/>
            <person name="Obokata J."/>
            <person name="Shigenobu S."/>
        </authorList>
    </citation>
    <scope>NUCLEOTIDE SEQUENCE [LARGE SCALE GENOMIC DNA]</scope>
</reference>
<sequence length="80" mass="9610">MRQRVDAHKDFATSNGLANALFKEWNYVEDREMNPTNGKMYHQLRWSQSLLRFWIKGLDMEINLGPFDPEENCIFQRDMN</sequence>
<organism evidence="1 2">
    <name type="scientific">Plakobranchus ocellatus</name>
    <dbReference type="NCBI Taxonomy" id="259542"/>
    <lineage>
        <taxon>Eukaryota</taxon>
        <taxon>Metazoa</taxon>
        <taxon>Spiralia</taxon>
        <taxon>Lophotrochozoa</taxon>
        <taxon>Mollusca</taxon>
        <taxon>Gastropoda</taxon>
        <taxon>Heterobranchia</taxon>
        <taxon>Euthyneura</taxon>
        <taxon>Panpulmonata</taxon>
        <taxon>Sacoglossa</taxon>
        <taxon>Placobranchoidea</taxon>
        <taxon>Plakobranchidae</taxon>
        <taxon>Plakobranchus</taxon>
    </lineage>
</organism>
<dbReference type="Proteomes" id="UP000735302">
    <property type="component" value="Unassembled WGS sequence"/>
</dbReference>
<evidence type="ECO:0000313" key="1">
    <source>
        <dbReference type="EMBL" id="GFO29897.1"/>
    </source>
</evidence>
<keyword evidence="2" id="KW-1185">Reference proteome</keyword>
<evidence type="ECO:0000313" key="2">
    <source>
        <dbReference type="Proteomes" id="UP000735302"/>
    </source>
</evidence>
<accession>A0AAV4CF86</accession>